<dbReference type="EMBL" id="JAERSE020000005">
    <property type="protein sequence ID" value="MCA6069130.1"/>
    <property type="molecule type" value="Genomic_DNA"/>
</dbReference>
<dbReference type="Proteomes" id="UP000618240">
    <property type="component" value="Unassembled WGS sequence"/>
</dbReference>
<evidence type="ECO:0000256" key="1">
    <source>
        <dbReference type="SAM" id="Phobius"/>
    </source>
</evidence>
<evidence type="ECO:0000313" key="2">
    <source>
        <dbReference type="EMBL" id="MCA6069130.1"/>
    </source>
</evidence>
<keyword evidence="1" id="KW-0472">Membrane</keyword>
<dbReference type="RefSeq" id="WP_225690319.1">
    <property type="nucleotide sequence ID" value="NZ_JAERSE020000005.1"/>
</dbReference>
<dbReference type="Pfam" id="PF01501">
    <property type="entry name" value="Glyco_transf_8"/>
    <property type="match status" value="1"/>
</dbReference>
<keyword evidence="1" id="KW-0812">Transmembrane</keyword>
<sequence length="415" mass="49572">MNIKKAIFTICAKNYLAQALTLRDSILKYNPEIDFYLFLADEKTDDISDVNVVELDDSWIHDWKRMAFKYNVIEFATSIKPFCFNKLFQEGYDKVLYLDPDIFVTDSLESIYNDLDSFSMVITPHYNHIETEYTGSVTEEELLFVGIYNLGFGAIKNNLIGKQIIEWWKNRLFNKCYADKEDSLHVDQRWIDFLPGFFPNDILISHHAGINIAIWNLHERKLIVKDNKYLIEDLRTKVQYPLLFFHFSGFDPYNRTVINRRHSKYNIEVFPSFIPIINEYSELVNKNKYDLFSKLSYSFNNFDNGDAIIPLHRRLFRVYLEKNEIMNFDAFSSKELFYKILKSKRLILTDKTANYNLGIVKEKKVNLEKIDKIFNNLIKLFIFIFGIKRYYFLIKYIRMKTRLESHDFFLDDIKK</sequence>
<proteinExistence type="predicted"/>
<dbReference type="Gene3D" id="3.90.550.10">
    <property type="entry name" value="Spore Coat Polysaccharide Biosynthesis Protein SpsA, Chain A"/>
    <property type="match status" value="1"/>
</dbReference>
<dbReference type="SUPFAM" id="SSF53448">
    <property type="entry name" value="Nucleotide-diphospho-sugar transferases"/>
    <property type="match status" value="1"/>
</dbReference>
<evidence type="ECO:0000313" key="3">
    <source>
        <dbReference type="Proteomes" id="UP000618240"/>
    </source>
</evidence>
<feature type="transmembrane region" description="Helical" evidence="1">
    <location>
        <begin position="373"/>
        <end position="392"/>
    </location>
</feature>
<protein>
    <submittedName>
        <fullName evidence="2">Glycosyltransferase</fullName>
    </submittedName>
</protein>
<accession>A0ABS8A5T1</accession>
<gene>
    <name evidence="2" type="ORF">JI747_018340</name>
</gene>
<keyword evidence="3" id="KW-1185">Reference proteome</keyword>
<organism evidence="2 3">
    <name type="scientific">Chryseobacterium tagetis</name>
    <dbReference type="NCBI Taxonomy" id="2801334"/>
    <lineage>
        <taxon>Bacteria</taxon>
        <taxon>Pseudomonadati</taxon>
        <taxon>Bacteroidota</taxon>
        <taxon>Flavobacteriia</taxon>
        <taxon>Flavobacteriales</taxon>
        <taxon>Weeksellaceae</taxon>
        <taxon>Chryseobacterium group</taxon>
        <taxon>Chryseobacterium</taxon>
    </lineage>
</organism>
<reference evidence="2 3" key="1">
    <citation type="submission" date="2021-09" db="EMBL/GenBank/DDBJ databases">
        <title>Genome sequencing and assembly of Chryseobacterium sp. RG1.</title>
        <authorList>
            <person name="Chhetri G."/>
        </authorList>
    </citation>
    <scope>NUCLEOTIDE SEQUENCE [LARGE SCALE GENOMIC DNA]</scope>
    <source>
        <strain evidence="2 3">RG1</strain>
    </source>
</reference>
<keyword evidence="1" id="KW-1133">Transmembrane helix</keyword>
<comment type="caution">
    <text evidence="2">The sequence shown here is derived from an EMBL/GenBank/DDBJ whole genome shotgun (WGS) entry which is preliminary data.</text>
</comment>
<dbReference type="InterPro" id="IPR029044">
    <property type="entry name" value="Nucleotide-diphossugar_trans"/>
</dbReference>
<name>A0ABS8A5T1_9FLAO</name>
<dbReference type="InterPro" id="IPR002495">
    <property type="entry name" value="Glyco_trans_8"/>
</dbReference>